<feature type="transmembrane region" description="Helical" evidence="2">
    <location>
        <begin position="150"/>
        <end position="168"/>
    </location>
</feature>
<dbReference type="Proteomes" id="UP000504632">
    <property type="component" value="Chromosome 3"/>
</dbReference>
<dbReference type="InParanoid" id="A0A6J2UXD9"/>
<keyword evidence="2 4" id="KW-0812">Transmembrane</keyword>
<keyword evidence="2" id="KW-0472">Membrane</keyword>
<dbReference type="Pfam" id="PF15816">
    <property type="entry name" value="TMEM82"/>
    <property type="match status" value="1"/>
</dbReference>
<dbReference type="FunCoup" id="A0A6J2UXD9">
    <property type="interactions" value="1417"/>
</dbReference>
<evidence type="ECO:0000256" key="1">
    <source>
        <dbReference type="SAM" id="MobiDB-lite"/>
    </source>
</evidence>
<feature type="transmembrane region" description="Helical" evidence="2">
    <location>
        <begin position="124"/>
        <end position="144"/>
    </location>
</feature>
<dbReference type="AlphaFoldDB" id="A0A6J2UXD9"/>
<dbReference type="CTD" id="388595"/>
<evidence type="ECO:0000313" key="3">
    <source>
        <dbReference type="Proteomes" id="UP000504632"/>
    </source>
</evidence>
<dbReference type="InterPro" id="IPR031648">
    <property type="entry name" value="TMEM82"/>
</dbReference>
<organism evidence="3 4">
    <name type="scientific">Chanos chanos</name>
    <name type="common">Milkfish</name>
    <name type="synonym">Mugil chanos</name>
    <dbReference type="NCBI Taxonomy" id="29144"/>
    <lineage>
        <taxon>Eukaryota</taxon>
        <taxon>Metazoa</taxon>
        <taxon>Chordata</taxon>
        <taxon>Craniata</taxon>
        <taxon>Vertebrata</taxon>
        <taxon>Euteleostomi</taxon>
        <taxon>Actinopterygii</taxon>
        <taxon>Neopterygii</taxon>
        <taxon>Teleostei</taxon>
        <taxon>Ostariophysi</taxon>
        <taxon>Gonorynchiformes</taxon>
        <taxon>Chanidae</taxon>
        <taxon>Chanos</taxon>
    </lineage>
</organism>
<proteinExistence type="predicted"/>
<evidence type="ECO:0000313" key="4">
    <source>
        <dbReference type="RefSeq" id="XP_030625285.1"/>
    </source>
</evidence>
<feature type="transmembrane region" description="Helical" evidence="2">
    <location>
        <begin position="79"/>
        <end position="103"/>
    </location>
</feature>
<dbReference type="PANTHER" id="PTHR35257">
    <property type="entry name" value="TRANSMEMBRANE PROTEIN 82"/>
    <property type="match status" value="1"/>
</dbReference>
<dbReference type="GeneID" id="115808145"/>
<dbReference type="RefSeq" id="XP_030625285.1">
    <property type="nucleotide sequence ID" value="XM_030769425.1"/>
</dbReference>
<feature type="region of interest" description="Disordered" evidence="1">
    <location>
        <begin position="320"/>
        <end position="340"/>
    </location>
</feature>
<feature type="transmembrane region" description="Helical" evidence="2">
    <location>
        <begin position="234"/>
        <end position="252"/>
    </location>
</feature>
<feature type="transmembrane region" description="Helical" evidence="2">
    <location>
        <begin position="264"/>
        <end position="283"/>
    </location>
</feature>
<keyword evidence="3" id="KW-1185">Reference proteome</keyword>
<accession>A0A6J2UXD9</accession>
<keyword evidence="2" id="KW-1133">Transmembrane helix</keyword>
<gene>
    <name evidence="4" type="primary">tmem82</name>
</gene>
<dbReference type="PANTHER" id="PTHR35257:SF1">
    <property type="entry name" value="TRANSMEMBRANE PROTEIN 82"/>
    <property type="match status" value="1"/>
</dbReference>
<reference evidence="4" key="1">
    <citation type="submission" date="2025-08" db="UniProtKB">
        <authorList>
            <consortium name="RefSeq"/>
        </authorList>
    </citation>
    <scope>IDENTIFICATION</scope>
</reference>
<protein>
    <submittedName>
        <fullName evidence="4">Transmembrane protein 82 isoform X1</fullName>
    </submittedName>
</protein>
<dbReference type="OrthoDB" id="9943056at2759"/>
<name>A0A6J2UXD9_CHACN</name>
<sequence>MLPSVSWFTSRLSGWLTLEANPVECLLQGLVGACGISIFCNLVRIHLFLESQSSNDDKGAGKSKNRNSQRSRLTKTLQFWFLTGILSVVGSRVASLVILEFSLRAVSARMTSGSVPHNRSLLQLLIQCQFSLGCALSGTLYFLHEGAPQRWLNILLAAGLSWFLASLCSRLEHHVMSMYPLHSTERYCGVCIGLLTSGTTILPFICCALIMTFTVAGIAAISSINQHFLSATEALRFWTPLTICYTLLIVYMQEEQSRQPDGQAILNAVVVRLGGLLVLMLTVGRWADVIHILVCFLGEAGCLIPAQDLLDAIPQTTEGLQRSSTQRNENQRSHVKFKNH</sequence>
<evidence type="ECO:0000256" key="2">
    <source>
        <dbReference type="SAM" id="Phobius"/>
    </source>
</evidence>
<feature type="transmembrane region" description="Helical" evidence="2">
    <location>
        <begin position="189"/>
        <end position="222"/>
    </location>
</feature>